<dbReference type="PRINTS" id="PR00502">
    <property type="entry name" value="NUDIXFAMILY"/>
</dbReference>
<dbReference type="GO" id="GO:0005737">
    <property type="term" value="C:cytoplasm"/>
    <property type="evidence" value="ECO:0007669"/>
    <property type="project" value="UniProtKB-SubCell"/>
</dbReference>
<keyword evidence="8" id="KW-0460">Magnesium</keyword>
<dbReference type="GO" id="GO:1901909">
    <property type="term" value="P:diadenosine hexaphosphate catabolic process"/>
    <property type="evidence" value="ECO:0007669"/>
    <property type="project" value="TreeGrafter"/>
</dbReference>
<dbReference type="STRING" id="451379.A0A158R4C9"/>
<dbReference type="InterPro" id="IPR000086">
    <property type="entry name" value="NUDIX_hydrolase_dom"/>
</dbReference>
<evidence type="ECO:0000256" key="5">
    <source>
        <dbReference type="ARBA" id="ARBA00022490"/>
    </source>
</evidence>
<dbReference type="InterPro" id="IPR020476">
    <property type="entry name" value="Nudix_hydrolase"/>
</dbReference>
<dbReference type="InterPro" id="IPR047198">
    <property type="entry name" value="DDP-like_NUDIX"/>
</dbReference>
<dbReference type="GO" id="GO:0034431">
    <property type="term" value="F:bis(5'-adenosyl)-hexaphosphatase activity"/>
    <property type="evidence" value="ECO:0007669"/>
    <property type="project" value="TreeGrafter"/>
</dbReference>
<dbReference type="GO" id="GO:0071543">
    <property type="term" value="P:diphosphoinositol polyphosphate metabolic process"/>
    <property type="evidence" value="ECO:0007669"/>
    <property type="project" value="TreeGrafter"/>
</dbReference>
<protein>
    <recommendedName>
        <fullName evidence="4">diphosphoinositol-polyphosphate diphosphatase</fullName>
        <ecNumber evidence="4">3.6.1.52</ecNumber>
    </recommendedName>
</protein>
<dbReference type="CDD" id="cd04666">
    <property type="entry name" value="NUDIX_DIPP2_like_Nudt4"/>
    <property type="match status" value="1"/>
</dbReference>
<keyword evidence="12" id="KW-1185">Reference proteome</keyword>
<evidence type="ECO:0000256" key="7">
    <source>
        <dbReference type="ARBA" id="ARBA00022801"/>
    </source>
</evidence>
<comment type="catalytic activity">
    <reaction evidence="9">
        <text>diphospho-myo-inositol polyphosphate + H2O = myo-inositol polyphosphate + phosphate.</text>
        <dbReference type="EC" id="3.6.1.52"/>
    </reaction>
</comment>
<dbReference type="GO" id="GO:0034432">
    <property type="term" value="F:bis(5'-adenosyl)-pentaphosphatase activity"/>
    <property type="evidence" value="ECO:0007669"/>
    <property type="project" value="TreeGrafter"/>
</dbReference>
<dbReference type="GO" id="GO:0000298">
    <property type="term" value="F:endopolyphosphatase activity"/>
    <property type="evidence" value="ECO:0007669"/>
    <property type="project" value="TreeGrafter"/>
</dbReference>
<evidence type="ECO:0000313" key="13">
    <source>
        <dbReference type="WBParaSite" id="SMUV_0000303001-mRNA-1"/>
    </source>
</evidence>
<dbReference type="GO" id="GO:1901911">
    <property type="term" value="P:adenosine 5'-(hexahydrogen pentaphosphate) catabolic process"/>
    <property type="evidence" value="ECO:0007669"/>
    <property type="project" value="TreeGrafter"/>
</dbReference>
<evidence type="ECO:0000256" key="8">
    <source>
        <dbReference type="ARBA" id="ARBA00022842"/>
    </source>
</evidence>
<dbReference type="Proteomes" id="UP000046393">
    <property type="component" value="Unplaced"/>
</dbReference>
<evidence type="ECO:0000256" key="9">
    <source>
        <dbReference type="ARBA" id="ARBA00033994"/>
    </source>
</evidence>
<dbReference type="GO" id="GO:0008486">
    <property type="term" value="F:diphosphoinositol-polyphosphate diphosphatase activity"/>
    <property type="evidence" value="ECO:0007669"/>
    <property type="project" value="UniProtKB-EC"/>
</dbReference>
<evidence type="ECO:0000256" key="2">
    <source>
        <dbReference type="ARBA" id="ARBA00004496"/>
    </source>
</evidence>
<comment type="subcellular location">
    <subcellularLocation>
        <location evidence="2">Cytoplasm</location>
    </subcellularLocation>
</comment>
<dbReference type="Gene3D" id="3.90.79.10">
    <property type="entry name" value="Nucleoside Triphosphate Pyrophosphohydrolase"/>
    <property type="match status" value="1"/>
</dbReference>
<dbReference type="Pfam" id="PF00293">
    <property type="entry name" value="NUDIX"/>
    <property type="match status" value="1"/>
</dbReference>
<comment type="similarity">
    <text evidence="3">Belongs to the Nudix hydrolase family. DIPP subfamily.</text>
</comment>
<evidence type="ECO:0000256" key="6">
    <source>
        <dbReference type="ARBA" id="ARBA00022723"/>
    </source>
</evidence>
<evidence type="ECO:0000256" key="3">
    <source>
        <dbReference type="ARBA" id="ARBA00008266"/>
    </source>
</evidence>
<keyword evidence="6" id="KW-0479">Metal-binding</keyword>
<evidence type="ECO:0000256" key="1">
    <source>
        <dbReference type="ARBA" id="ARBA00001946"/>
    </source>
</evidence>
<keyword evidence="5" id="KW-0963">Cytoplasm</keyword>
<evidence type="ECO:0000256" key="4">
    <source>
        <dbReference type="ARBA" id="ARBA00012527"/>
    </source>
</evidence>
<name>A0A158R4C9_9BILA</name>
<organism evidence="12 13">
    <name type="scientific">Syphacia muris</name>
    <dbReference type="NCBI Taxonomy" id="451379"/>
    <lineage>
        <taxon>Eukaryota</taxon>
        <taxon>Metazoa</taxon>
        <taxon>Ecdysozoa</taxon>
        <taxon>Nematoda</taxon>
        <taxon>Chromadorea</taxon>
        <taxon>Rhabditida</taxon>
        <taxon>Spirurina</taxon>
        <taxon>Oxyuridomorpha</taxon>
        <taxon>Oxyuroidea</taxon>
        <taxon>Oxyuridae</taxon>
        <taxon>Syphacia</taxon>
    </lineage>
</organism>
<proteinExistence type="inferred from homology"/>
<dbReference type="WBParaSite" id="SMUV_0000303001-mRNA-1">
    <property type="protein sequence ID" value="SMUV_0000303001-mRNA-1"/>
    <property type="gene ID" value="SMUV_0000303001"/>
</dbReference>
<feature type="domain" description="Nudix hydrolase" evidence="11">
    <location>
        <begin position="46"/>
        <end position="171"/>
    </location>
</feature>
<dbReference type="PANTHER" id="PTHR12629:SF0">
    <property type="entry name" value="DIPHOSPHOINOSITOL-POLYPHOSPHATE DIPHOSPHATASE"/>
    <property type="match status" value="1"/>
</dbReference>
<dbReference type="SUPFAM" id="SSF55811">
    <property type="entry name" value="Nudix"/>
    <property type="match status" value="1"/>
</dbReference>
<dbReference type="GO" id="GO:0046872">
    <property type="term" value="F:metal ion binding"/>
    <property type="evidence" value="ECO:0007669"/>
    <property type="project" value="UniProtKB-KW"/>
</dbReference>
<dbReference type="InterPro" id="IPR020084">
    <property type="entry name" value="NUDIX_hydrolase_CS"/>
</dbReference>
<comment type="cofactor">
    <cofactor evidence="1">
        <name>Mg(2+)</name>
        <dbReference type="ChEBI" id="CHEBI:18420"/>
    </cofactor>
</comment>
<dbReference type="FunFam" id="3.90.79.10:FF:000002">
    <property type="entry name" value="diphosphoinositol polyphosphate phosphohydrolase 1"/>
    <property type="match status" value="1"/>
</dbReference>
<accession>A0A158R4C9</accession>
<dbReference type="InterPro" id="IPR015797">
    <property type="entry name" value="NUDIX_hydrolase-like_dom_sf"/>
</dbReference>
<dbReference type="AlphaFoldDB" id="A0A158R4C9"/>
<evidence type="ECO:0000259" key="11">
    <source>
        <dbReference type="PROSITE" id="PS51462"/>
    </source>
</evidence>
<sequence length="183" mass="20736">MGEEDFDGSILRYDSAVNVIDVWIAANLCDINMKKNGERQLDGQGFRLRAAGICTRLEGSRLQILLVSCSKDEHIWVIPGGGIEVNEDEQSAALREVLEEAGVVGKIVKRVGEFKDEERRHRTAVFILSVIEELREWEDGYCGRKRQWMTIEEGIKRVKASQTVILKHIMNGFDQYASTKPLV</sequence>
<keyword evidence="7 10" id="KW-0378">Hydrolase</keyword>
<dbReference type="PANTHER" id="PTHR12629">
    <property type="entry name" value="DIPHOSPHOINOSITOL POLYPHOSPHATE PHOSPHOHYDROLASE"/>
    <property type="match status" value="1"/>
</dbReference>
<reference evidence="13" key="1">
    <citation type="submission" date="2016-04" db="UniProtKB">
        <authorList>
            <consortium name="WormBaseParasite"/>
        </authorList>
    </citation>
    <scope>IDENTIFICATION</scope>
</reference>
<dbReference type="PROSITE" id="PS51462">
    <property type="entry name" value="NUDIX"/>
    <property type="match status" value="1"/>
</dbReference>
<dbReference type="PROSITE" id="PS00893">
    <property type="entry name" value="NUDIX_BOX"/>
    <property type="match status" value="1"/>
</dbReference>
<dbReference type="GO" id="GO:0005634">
    <property type="term" value="C:nucleus"/>
    <property type="evidence" value="ECO:0007669"/>
    <property type="project" value="TreeGrafter"/>
</dbReference>
<evidence type="ECO:0000256" key="10">
    <source>
        <dbReference type="RuleBase" id="RU003476"/>
    </source>
</evidence>
<dbReference type="EC" id="3.6.1.52" evidence="4"/>
<dbReference type="GO" id="GO:1901907">
    <property type="term" value="P:diadenosine pentaphosphate catabolic process"/>
    <property type="evidence" value="ECO:0007669"/>
    <property type="project" value="TreeGrafter"/>
</dbReference>
<evidence type="ECO:0000313" key="12">
    <source>
        <dbReference type="Proteomes" id="UP000046393"/>
    </source>
</evidence>